<reference evidence="1 2" key="1">
    <citation type="submission" date="2020-07" db="EMBL/GenBank/DDBJ databases">
        <title>Description of Kordia aestuariivivens sp. nov., isolated from a tidal flat.</title>
        <authorList>
            <person name="Park S."/>
            <person name="Yoon J.-H."/>
        </authorList>
    </citation>
    <scope>NUCLEOTIDE SEQUENCE [LARGE SCALE GENOMIC DNA]</scope>
    <source>
        <strain evidence="1 2">YSTF-M3</strain>
    </source>
</reference>
<dbReference type="RefSeq" id="WP_187562693.1">
    <property type="nucleotide sequence ID" value="NZ_JACGWS010000007.1"/>
</dbReference>
<dbReference type="Proteomes" id="UP000619238">
    <property type="component" value="Unassembled WGS sequence"/>
</dbReference>
<evidence type="ECO:0000313" key="2">
    <source>
        <dbReference type="Proteomes" id="UP000619238"/>
    </source>
</evidence>
<sequence length="103" mass="11468">MNNTPLLVVLPIDAHLKDALITNANQEKPYKFLICKHKYLKLIIMKKQNVKNLKLNKNQVSSIGEVLGGRPPLSFRQTECTCSPSELTYCLAGCTAVSYDSPC</sequence>
<evidence type="ECO:0008006" key="3">
    <source>
        <dbReference type="Google" id="ProtNLM"/>
    </source>
</evidence>
<comment type="caution">
    <text evidence="1">The sequence shown here is derived from an EMBL/GenBank/DDBJ whole genome shotgun (WGS) entry which is preliminary data.</text>
</comment>
<accession>A0ABR7QAR7</accession>
<organism evidence="1 2">
    <name type="scientific">Kordia aestuariivivens</name>
    <dbReference type="NCBI Taxonomy" id="2759037"/>
    <lineage>
        <taxon>Bacteria</taxon>
        <taxon>Pseudomonadati</taxon>
        <taxon>Bacteroidota</taxon>
        <taxon>Flavobacteriia</taxon>
        <taxon>Flavobacteriales</taxon>
        <taxon>Flavobacteriaceae</taxon>
        <taxon>Kordia</taxon>
    </lineage>
</organism>
<protein>
    <recommendedName>
        <fullName evidence="3">YbaK/aminoacyl-tRNA synthetase-associated domain-containing protein</fullName>
    </recommendedName>
</protein>
<keyword evidence="2" id="KW-1185">Reference proteome</keyword>
<proteinExistence type="predicted"/>
<name>A0ABR7QAR7_9FLAO</name>
<gene>
    <name evidence="1" type="ORF">H2O64_13305</name>
</gene>
<evidence type="ECO:0000313" key="1">
    <source>
        <dbReference type="EMBL" id="MBC8755649.1"/>
    </source>
</evidence>
<dbReference type="EMBL" id="JACGWS010000007">
    <property type="protein sequence ID" value="MBC8755649.1"/>
    <property type="molecule type" value="Genomic_DNA"/>
</dbReference>